<dbReference type="PANTHER" id="PTHR11905">
    <property type="entry name" value="ADAM A DISINTEGRIN AND METALLOPROTEASE DOMAIN"/>
    <property type="match status" value="1"/>
</dbReference>
<dbReference type="InterPro" id="IPR034027">
    <property type="entry name" value="Reprolysin_adamalysin"/>
</dbReference>
<name>A0ABM5CCG1_VICPA</name>
<dbReference type="Proteomes" id="UP001652581">
    <property type="component" value="Chromosome 26"/>
</dbReference>
<comment type="subcellular location">
    <subcellularLocation>
        <location evidence="1">Membrane</location>
        <topology evidence="1">Single-pass type I membrane protein</topology>
    </subcellularLocation>
</comment>
<dbReference type="PROSITE" id="PS01186">
    <property type="entry name" value="EGF_2"/>
    <property type="match status" value="1"/>
</dbReference>
<feature type="chain" id="PRO_5046610107" evidence="9">
    <location>
        <begin position="17"/>
        <end position="737"/>
    </location>
</feature>
<evidence type="ECO:0000256" key="6">
    <source>
        <dbReference type="PROSITE-ProRule" id="PRU00076"/>
    </source>
</evidence>
<evidence type="ECO:0000259" key="12">
    <source>
        <dbReference type="PROSITE" id="PS50215"/>
    </source>
</evidence>
<organism evidence="13 14">
    <name type="scientific">Vicugna pacos</name>
    <name type="common">Alpaca</name>
    <name type="synonym">Lama pacos</name>
    <dbReference type="NCBI Taxonomy" id="30538"/>
    <lineage>
        <taxon>Eukaryota</taxon>
        <taxon>Metazoa</taxon>
        <taxon>Chordata</taxon>
        <taxon>Craniata</taxon>
        <taxon>Vertebrata</taxon>
        <taxon>Euteleostomi</taxon>
        <taxon>Mammalia</taxon>
        <taxon>Eutheria</taxon>
        <taxon>Laurasiatheria</taxon>
        <taxon>Artiodactyla</taxon>
        <taxon>Tylopoda</taxon>
        <taxon>Camelidae</taxon>
        <taxon>Vicugna</taxon>
    </lineage>
</organism>
<dbReference type="PROSITE" id="PS50026">
    <property type="entry name" value="EGF_3"/>
    <property type="match status" value="1"/>
</dbReference>
<dbReference type="InterPro" id="IPR024079">
    <property type="entry name" value="MetalloPept_cat_dom_sf"/>
</dbReference>
<dbReference type="Pfam" id="PF01562">
    <property type="entry name" value="Pep_M12B_propep"/>
    <property type="match status" value="1"/>
</dbReference>
<evidence type="ECO:0000313" key="13">
    <source>
        <dbReference type="Proteomes" id="UP001652581"/>
    </source>
</evidence>
<evidence type="ECO:0000256" key="7">
    <source>
        <dbReference type="PROSITE-ProRule" id="PRU00276"/>
    </source>
</evidence>
<keyword evidence="9" id="KW-0732">Signal</keyword>
<evidence type="ECO:0000256" key="9">
    <source>
        <dbReference type="SAM" id="SignalP"/>
    </source>
</evidence>
<evidence type="ECO:0000256" key="2">
    <source>
        <dbReference type="ARBA" id="ARBA00022692"/>
    </source>
</evidence>
<dbReference type="SUPFAM" id="SSF55486">
    <property type="entry name" value="Metalloproteases ('zincins'), catalytic domain"/>
    <property type="match status" value="1"/>
</dbReference>
<dbReference type="Gene3D" id="3.40.390.10">
    <property type="entry name" value="Collagenase (Catalytic Domain)"/>
    <property type="match status" value="1"/>
</dbReference>
<protein>
    <submittedName>
        <fullName evidence="14">Disintegrin and metalloproteinase domain-containing protein 18-like</fullName>
    </submittedName>
</protein>
<evidence type="ECO:0000313" key="14">
    <source>
        <dbReference type="RefSeq" id="XP_072806340.1"/>
    </source>
</evidence>
<keyword evidence="4 8" id="KW-0472">Membrane</keyword>
<evidence type="ECO:0000256" key="5">
    <source>
        <dbReference type="ARBA" id="ARBA00023157"/>
    </source>
</evidence>
<dbReference type="InterPro" id="IPR036436">
    <property type="entry name" value="Disintegrin_dom_sf"/>
</dbReference>
<proteinExistence type="predicted"/>
<keyword evidence="3 8" id="KW-1133">Transmembrane helix</keyword>
<dbReference type="Pfam" id="PF00200">
    <property type="entry name" value="Disintegrin"/>
    <property type="match status" value="1"/>
</dbReference>
<feature type="domain" description="Disintegrin" evidence="11">
    <location>
        <begin position="390"/>
        <end position="479"/>
    </location>
</feature>
<dbReference type="Pfam" id="PF01421">
    <property type="entry name" value="Reprolysin"/>
    <property type="match status" value="1"/>
</dbReference>
<evidence type="ECO:0000259" key="10">
    <source>
        <dbReference type="PROSITE" id="PS50026"/>
    </source>
</evidence>
<evidence type="ECO:0000256" key="8">
    <source>
        <dbReference type="SAM" id="Phobius"/>
    </source>
</evidence>
<keyword evidence="5 6" id="KW-1015">Disulfide bond</keyword>
<dbReference type="PROSITE" id="PS50215">
    <property type="entry name" value="ADAM_MEPRO"/>
    <property type="match status" value="1"/>
</dbReference>
<keyword evidence="13" id="KW-1185">Reference proteome</keyword>
<dbReference type="InterPro" id="IPR006586">
    <property type="entry name" value="ADAM_Cys-rich"/>
</dbReference>
<dbReference type="RefSeq" id="XP_072806340.1">
    <property type="nucleotide sequence ID" value="XM_072950239.1"/>
</dbReference>
<dbReference type="CDD" id="cd04269">
    <property type="entry name" value="ZnMc_adamalysin_II_like"/>
    <property type="match status" value="1"/>
</dbReference>
<sequence length="737" mass="82997">MFLLLALLAELGGLHAHLDAERLFLYVTVPQKIRSNESEDSEKQVTYIITIDKKPYTLHLRKHLFLSQNFLVYTFNETGSLYSESSYFKMHCHYQGYVADFLSSAVTLSICSGLRGFLQFENITYGIEPLESSARFEHIIYEVKNDNPDMPMLAENYSNIWQKDQPYKIHLSSQEKMLSKLLPQYLEMHIIVEKALYDYMGSEMIAVTQKIIQIISLVNTMFSQFTLTVILSSLELWSDKNQISTNGDADDLLHRFLTWKRDYLILRPHDVAFLLIYRKQPKYVGATVPGTICNESYDADIAMYPDAMTLEGFSVIITQLLGLKIGLTYDDINKCSCPRATCIMNHEAVVSSGIKIFSNCSMHDYRYSVSKFETQCLQSFSKLKPLYQNQSVCGNGILEPHEECDCGSEEECQFKNCCDYNTCKLKGSVKCGSGSCCTSKCELSVAGTPCRKSIDQECDFTEYCNGTSSNCVPDTYAMNGQLCRLGTAYCYNGQCQTTDNQCAKLFGKGVQGAPFACFEEVNSLHNRLGNCGFQNSQPLPYEQKDVLCGKLACVWPQKNPFKTDVRSAVYLYTQGHVCITTGSSVRSGGRDYAYVADGTVCGAQMYCVNKTCKEVPLMGYNCDATEKCKGNGICNNLGNCHCLPGYRPPYCELQIDSPGGSIDDGNVYTSDITLVKKGYKTHQSNWLTLSFYIVLPFLICFTTMIIKRNEMRKVCNRENAEYEGSHAAVAPERYDMD</sequence>
<dbReference type="GeneID" id="102529552"/>
<dbReference type="InterPro" id="IPR000742">
    <property type="entry name" value="EGF"/>
</dbReference>
<evidence type="ECO:0000259" key="11">
    <source>
        <dbReference type="PROSITE" id="PS50214"/>
    </source>
</evidence>
<feature type="domain" description="EGF-like" evidence="10">
    <location>
        <begin position="618"/>
        <end position="652"/>
    </location>
</feature>
<dbReference type="InterPro" id="IPR002870">
    <property type="entry name" value="Peptidase_M12B_N"/>
</dbReference>
<dbReference type="PROSITE" id="PS00427">
    <property type="entry name" value="DISINTEGRIN_1"/>
    <property type="match status" value="1"/>
</dbReference>
<dbReference type="Pfam" id="PF08516">
    <property type="entry name" value="ADAM_CR"/>
    <property type="match status" value="1"/>
</dbReference>
<reference evidence="14" key="1">
    <citation type="submission" date="2025-08" db="UniProtKB">
        <authorList>
            <consortium name="RefSeq"/>
        </authorList>
    </citation>
    <scope>IDENTIFICATION</scope>
</reference>
<feature type="signal peptide" evidence="9">
    <location>
        <begin position="1"/>
        <end position="16"/>
    </location>
</feature>
<dbReference type="InterPro" id="IPR001590">
    <property type="entry name" value="Peptidase_M12B"/>
</dbReference>
<evidence type="ECO:0000256" key="3">
    <source>
        <dbReference type="ARBA" id="ARBA00022989"/>
    </source>
</evidence>
<feature type="disulfide bond" evidence="7">
    <location>
        <begin position="337"/>
        <end position="342"/>
    </location>
</feature>
<dbReference type="Gene3D" id="4.10.70.10">
    <property type="entry name" value="Disintegrin domain"/>
    <property type="match status" value="1"/>
</dbReference>
<dbReference type="SMART" id="SM00608">
    <property type="entry name" value="ACR"/>
    <property type="match status" value="1"/>
</dbReference>
<feature type="disulfide bond" evidence="6">
    <location>
        <begin position="642"/>
        <end position="651"/>
    </location>
</feature>
<keyword evidence="2 8" id="KW-0812">Transmembrane</keyword>
<dbReference type="PROSITE" id="PS50214">
    <property type="entry name" value="DISINTEGRIN_2"/>
    <property type="match status" value="1"/>
</dbReference>
<feature type="transmembrane region" description="Helical" evidence="8">
    <location>
        <begin position="686"/>
        <end position="706"/>
    </location>
</feature>
<dbReference type="PANTHER" id="PTHR11905:SF158">
    <property type="entry name" value="DISINTEGRIN AND METALLOPROTEINASE DOMAIN-CONTAINING PROTEIN 18"/>
    <property type="match status" value="1"/>
</dbReference>
<accession>A0ABM5CCG1</accession>
<dbReference type="InterPro" id="IPR001762">
    <property type="entry name" value="Disintegrin_dom"/>
</dbReference>
<dbReference type="SUPFAM" id="SSF57552">
    <property type="entry name" value="Blood coagulation inhibitor (disintegrin)"/>
    <property type="match status" value="1"/>
</dbReference>
<dbReference type="SMART" id="SM00050">
    <property type="entry name" value="DISIN"/>
    <property type="match status" value="1"/>
</dbReference>
<evidence type="ECO:0000256" key="1">
    <source>
        <dbReference type="ARBA" id="ARBA00004479"/>
    </source>
</evidence>
<feature type="domain" description="Peptidase M12B" evidence="12">
    <location>
        <begin position="184"/>
        <end position="381"/>
    </location>
</feature>
<keyword evidence="6" id="KW-0245">EGF-like domain</keyword>
<comment type="caution">
    <text evidence="6">Lacks conserved residue(s) required for the propagation of feature annotation.</text>
</comment>
<gene>
    <name evidence="14" type="primary">LOC102529552</name>
</gene>
<dbReference type="InterPro" id="IPR018358">
    <property type="entry name" value="Disintegrin_CS"/>
</dbReference>
<evidence type="ECO:0000256" key="4">
    <source>
        <dbReference type="ARBA" id="ARBA00023136"/>
    </source>
</evidence>